<sequence>MKVTSLVSFLAVTVAMALSANGDRLSCNANGASNCVSPASYSGRDRCIPDVSTSRNVTGDWVAWSVVAWVIWTSQKVTSDGDYIDNHLSPVQFTTGKEYLFSGIDADGPPSYVIAGVIQTQPSLSANSARGQCPYRDLCYPSLAFAKLSAYKRYVKVWAFFCMDGATSSLPT</sequence>
<organism evidence="2 3">
    <name type="scientific">Colletotrichum chrysophilum</name>
    <dbReference type="NCBI Taxonomy" id="1836956"/>
    <lineage>
        <taxon>Eukaryota</taxon>
        <taxon>Fungi</taxon>
        <taxon>Dikarya</taxon>
        <taxon>Ascomycota</taxon>
        <taxon>Pezizomycotina</taxon>
        <taxon>Sordariomycetes</taxon>
        <taxon>Hypocreomycetidae</taxon>
        <taxon>Glomerellales</taxon>
        <taxon>Glomerellaceae</taxon>
        <taxon>Colletotrichum</taxon>
        <taxon>Colletotrichum gloeosporioides species complex</taxon>
    </lineage>
</organism>
<reference evidence="2" key="1">
    <citation type="submission" date="2023-01" db="EMBL/GenBank/DDBJ databases">
        <title>Colletotrichum chrysophilum M932 genome sequence.</title>
        <authorList>
            <person name="Baroncelli R."/>
        </authorList>
    </citation>
    <scope>NUCLEOTIDE SEQUENCE</scope>
    <source>
        <strain evidence="2">M932</strain>
    </source>
</reference>
<proteinExistence type="predicted"/>
<comment type="caution">
    <text evidence="2">The sequence shown here is derived from an EMBL/GenBank/DDBJ whole genome shotgun (WGS) entry which is preliminary data.</text>
</comment>
<name>A0AAD9B184_9PEZI</name>
<evidence type="ECO:0000313" key="3">
    <source>
        <dbReference type="Proteomes" id="UP001243330"/>
    </source>
</evidence>
<dbReference type="EMBL" id="JAQOWY010000021">
    <property type="protein sequence ID" value="KAK1855469.1"/>
    <property type="molecule type" value="Genomic_DNA"/>
</dbReference>
<accession>A0AAD9B184</accession>
<feature type="signal peptide" evidence="1">
    <location>
        <begin position="1"/>
        <end position="22"/>
    </location>
</feature>
<dbReference type="AlphaFoldDB" id="A0AAD9B184"/>
<gene>
    <name evidence="2" type="ORF">CCHR01_01942</name>
</gene>
<evidence type="ECO:0000256" key="1">
    <source>
        <dbReference type="SAM" id="SignalP"/>
    </source>
</evidence>
<evidence type="ECO:0000313" key="2">
    <source>
        <dbReference type="EMBL" id="KAK1855469.1"/>
    </source>
</evidence>
<dbReference type="Proteomes" id="UP001243330">
    <property type="component" value="Unassembled WGS sequence"/>
</dbReference>
<feature type="chain" id="PRO_5042267709" description="Secreted protein" evidence="1">
    <location>
        <begin position="23"/>
        <end position="172"/>
    </location>
</feature>
<protein>
    <recommendedName>
        <fullName evidence="4">Secreted protein</fullName>
    </recommendedName>
</protein>
<evidence type="ECO:0008006" key="4">
    <source>
        <dbReference type="Google" id="ProtNLM"/>
    </source>
</evidence>
<keyword evidence="3" id="KW-1185">Reference proteome</keyword>
<keyword evidence="1" id="KW-0732">Signal</keyword>